<dbReference type="SUPFAM" id="SSF52980">
    <property type="entry name" value="Restriction endonuclease-like"/>
    <property type="match status" value="1"/>
</dbReference>
<reference evidence="2" key="1">
    <citation type="journal article" date="2020" name="mSystems">
        <title>Genome- and Community-Level Interaction Insights into Carbon Utilization and Element Cycling Functions of Hydrothermarchaeota in Hydrothermal Sediment.</title>
        <authorList>
            <person name="Zhou Z."/>
            <person name="Liu Y."/>
            <person name="Xu W."/>
            <person name="Pan J."/>
            <person name="Luo Z.H."/>
            <person name="Li M."/>
        </authorList>
    </citation>
    <scope>NUCLEOTIDE SEQUENCE [LARGE SCALE GENOMIC DNA]</scope>
    <source>
        <strain evidence="2">SpSt-402</strain>
    </source>
</reference>
<keyword evidence="2" id="KW-0378">Hydrolase</keyword>
<keyword evidence="2" id="KW-0540">Nuclease</keyword>
<dbReference type="EMBL" id="DSRD01000651">
    <property type="protein sequence ID" value="HGW94679.1"/>
    <property type="molecule type" value="Genomic_DNA"/>
</dbReference>
<gene>
    <name evidence="2" type="ORF">ENR47_10415</name>
</gene>
<dbReference type="InterPro" id="IPR011335">
    <property type="entry name" value="Restrct_endonuc-II-like"/>
</dbReference>
<feature type="domain" description="Putative restriction endonuclease" evidence="1">
    <location>
        <begin position="11"/>
        <end position="196"/>
    </location>
</feature>
<sequence>MVQAFPRSVTFDEFIAWYPENAGCRYELHSGEIVEIPKPIGKHSEVAGFIIAELNFEIRRLQLPYFIPKECVVKCGESGYEPDAIVLHQGTITADPRWAKESTITQGQSAKLVIEVVSTNWSDDYALKLEDYEAFGIPEYWICDYLGIGGKRYIGSPKQPTFSVFSLNSSGDYQLKQFRGEQRIESLVFPELQLSLNQILAIAGGNAD</sequence>
<evidence type="ECO:0000259" key="1">
    <source>
        <dbReference type="Pfam" id="PF05685"/>
    </source>
</evidence>
<name>A0A832H304_9CYAN</name>
<proteinExistence type="predicted"/>
<comment type="caution">
    <text evidence="2">The sequence shown here is derived from an EMBL/GenBank/DDBJ whole genome shotgun (WGS) entry which is preliminary data.</text>
</comment>
<dbReference type="Pfam" id="PF05685">
    <property type="entry name" value="Uma2"/>
    <property type="match status" value="1"/>
</dbReference>
<dbReference type="PANTHER" id="PTHR34107">
    <property type="entry name" value="SLL0198 PROTEIN-RELATED"/>
    <property type="match status" value="1"/>
</dbReference>
<dbReference type="InterPro" id="IPR008538">
    <property type="entry name" value="Uma2"/>
</dbReference>
<keyword evidence="2" id="KW-0255">Endonuclease</keyword>
<dbReference type="Gene3D" id="3.90.1570.10">
    <property type="entry name" value="tt1808, chain A"/>
    <property type="match status" value="1"/>
</dbReference>
<protein>
    <submittedName>
        <fullName evidence="2">Uma2 family endonuclease</fullName>
    </submittedName>
</protein>
<dbReference type="PANTHER" id="PTHR34107:SF2">
    <property type="entry name" value="SLL0888 PROTEIN"/>
    <property type="match status" value="1"/>
</dbReference>
<dbReference type="AlphaFoldDB" id="A0A832H304"/>
<organism evidence="2">
    <name type="scientific">Oscillatoriales cyanobacterium SpSt-402</name>
    <dbReference type="NCBI Taxonomy" id="2282168"/>
    <lineage>
        <taxon>Bacteria</taxon>
        <taxon>Bacillati</taxon>
        <taxon>Cyanobacteriota</taxon>
        <taxon>Cyanophyceae</taxon>
        <taxon>Oscillatoriophycideae</taxon>
        <taxon>Oscillatoriales</taxon>
    </lineage>
</organism>
<dbReference type="GO" id="GO:0004519">
    <property type="term" value="F:endonuclease activity"/>
    <property type="evidence" value="ECO:0007669"/>
    <property type="project" value="UniProtKB-KW"/>
</dbReference>
<evidence type="ECO:0000313" key="2">
    <source>
        <dbReference type="EMBL" id="HGW94679.1"/>
    </source>
</evidence>
<accession>A0A832H304</accession>
<dbReference type="InterPro" id="IPR012296">
    <property type="entry name" value="Nuclease_put_TT1808"/>
</dbReference>
<dbReference type="CDD" id="cd06260">
    <property type="entry name" value="DUF820-like"/>
    <property type="match status" value="1"/>
</dbReference>